<dbReference type="GO" id="GO:0005737">
    <property type="term" value="C:cytoplasm"/>
    <property type="evidence" value="ECO:0007669"/>
    <property type="project" value="TreeGrafter"/>
</dbReference>
<evidence type="ECO:0000256" key="2">
    <source>
        <dbReference type="ARBA" id="ARBA00022630"/>
    </source>
</evidence>
<dbReference type="GO" id="GO:0004174">
    <property type="term" value="F:electron-transferring-flavoprotein dehydrogenase activity"/>
    <property type="evidence" value="ECO:0007669"/>
    <property type="project" value="TreeGrafter"/>
</dbReference>
<accession>Q6BWA6</accession>
<reference evidence="6 7" key="1">
    <citation type="journal article" date="2004" name="Nature">
        <title>Genome evolution in yeasts.</title>
        <authorList>
            <consortium name="Genolevures"/>
            <person name="Dujon B."/>
            <person name="Sherman D."/>
            <person name="Fischer G."/>
            <person name="Durrens P."/>
            <person name="Casaregola S."/>
            <person name="Lafontaine I."/>
            <person name="de Montigny J."/>
            <person name="Marck C."/>
            <person name="Neuveglise C."/>
            <person name="Talla E."/>
            <person name="Goffard N."/>
            <person name="Frangeul L."/>
            <person name="Aigle M."/>
            <person name="Anthouard V."/>
            <person name="Babour A."/>
            <person name="Barbe V."/>
            <person name="Barnay S."/>
            <person name="Blanchin S."/>
            <person name="Beckerich J.M."/>
            <person name="Beyne E."/>
            <person name="Bleykasten C."/>
            <person name="Boisrame A."/>
            <person name="Boyer J."/>
            <person name="Cattolico L."/>
            <person name="Confanioleri F."/>
            <person name="de Daruvar A."/>
            <person name="Despons L."/>
            <person name="Fabre E."/>
            <person name="Fairhead C."/>
            <person name="Ferry-Dumazet H."/>
            <person name="Groppi A."/>
            <person name="Hantraye F."/>
            <person name="Hennequin C."/>
            <person name="Jauniaux N."/>
            <person name="Joyet P."/>
            <person name="Kachouri R."/>
            <person name="Kerrest A."/>
            <person name="Koszul R."/>
            <person name="Lemaire M."/>
            <person name="Lesur I."/>
            <person name="Ma L."/>
            <person name="Muller H."/>
            <person name="Nicaud J.M."/>
            <person name="Nikolski M."/>
            <person name="Oztas S."/>
            <person name="Ozier-Kalogeropoulos O."/>
            <person name="Pellenz S."/>
            <person name="Potier S."/>
            <person name="Richard G.F."/>
            <person name="Straub M.L."/>
            <person name="Suleau A."/>
            <person name="Swennene D."/>
            <person name="Tekaia F."/>
            <person name="Wesolowski-Louvel M."/>
            <person name="Westhof E."/>
            <person name="Wirth B."/>
            <person name="Zeniou-Meyer M."/>
            <person name="Zivanovic I."/>
            <person name="Bolotin-Fukuhara M."/>
            <person name="Thierry A."/>
            <person name="Bouchier C."/>
            <person name="Caudron B."/>
            <person name="Scarpelli C."/>
            <person name="Gaillardin C."/>
            <person name="Weissenbach J."/>
            <person name="Wincker P."/>
            <person name="Souciet J.L."/>
        </authorList>
    </citation>
    <scope>NUCLEOTIDE SEQUENCE [LARGE SCALE GENOMIC DNA]</scope>
    <source>
        <strain evidence="7">ATCC 36239 / CBS 767 / BCRC 21394 / JCM 1990 / NBRC 0083 / IGC 2968</strain>
    </source>
</reference>
<dbReference type="VEuPathDB" id="FungiDB:DEHA2B13068g"/>
<dbReference type="GO" id="GO:0050660">
    <property type="term" value="F:flavin adenine dinucleotide binding"/>
    <property type="evidence" value="ECO:0007669"/>
    <property type="project" value="TreeGrafter"/>
</dbReference>
<dbReference type="Pfam" id="PF07992">
    <property type="entry name" value="Pyr_redox_2"/>
    <property type="match status" value="1"/>
</dbReference>
<evidence type="ECO:0000313" key="6">
    <source>
        <dbReference type="EMBL" id="CAG85519.2"/>
    </source>
</evidence>
<dbReference type="STRING" id="284592.Q6BWA6"/>
<dbReference type="HOGENOM" id="CLU_019845_6_2_1"/>
<dbReference type="KEGG" id="dha:DEHA2B13068g"/>
<dbReference type="PRINTS" id="PR00411">
    <property type="entry name" value="PNDRDTASEI"/>
</dbReference>
<keyword evidence="4" id="KW-0560">Oxidoreductase</keyword>
<sequence length="381" mass="41275">MPTNSYSKLQKMTDSSKHIVIIGGSYAGIFAAKSIFGRKDQSVNVTLISSSTNAYFNVSTSRLIVEPEKIDKTLFPVEKTLKKYSNGVDYRFVLGNVVSSNFNNNSLIVENAKGKQTINYDYLIVATGARTDIPAFKLGGNHQDTVDSIKKLNRSTKGAKKIIILGGGPTGVETAGELGYLYGKEKEIVLYTGSTGPLLQLGSSKSATTVSKLAQLGVKVVNNKKSTSFEESGSPSKVVFEDGSSEDADVVIPAYGLTPNSEFLDVKFLDSLGYLKTDEYLRVEGHHNVIGLGDILSIGENTILNIKYSQMAAFESVVDLELFGNKNSKLQPYSPIKTTLGVPVSRDWGVGVALGWSLPSFIIKFMKSKDFMIPKASEMLA</sequence>
<dbReference type="InParanoid" id="Q6BWA6"/>
<evidence type="ECO:0000256" key="4">
    <source>
        <dbReference type="ARBA" id="ARBA00023002"/>
    </source>
</evidence>
<organism evidence="6 7">
    <name type="scientific">Debaryomyces hansenii (strain ATCC 36239 / CBS 767 / BCRC 21394 / JCM 1990 / NBRC 0083 / IGC 2968)</name>
    <name type="common">Yeast</name>
    <name type="synonym">Torulaspora hansenii</name>
    <dbReference type="NCBI Taxonomy" id="284592"/>
    <lineage>
        <taxon>Eukaryota</taxon>
        <taxon>Fungi</taxon>
        <taxon>Dikarya</taxon>
        <taxon>Ascomycota</taxon>
        <taxon>Saccharomycotina</taxon>
        <taxon>Pichiomycetes</taxon>
        <taxon>Debaryomycetaceae</taxon>
        <taxon>Debaryomyces</taxon>
    </lineage>
</organism>
<dbReference type="eggNOG" id="KOG2495">
    <property type="taxonomic scope" value="Eukaryota"/>
</dbReference>
<comment type="similarity">
    <text evidence="1">Belongs to the FAD-dependent oxidoreductase family.</text>
</comment>
<gene>
    <name evidence="6" type="ordered locus">DEHA2B13068g</name>
</gene>
<evidence type="ECO:0000256" key="3">
    <source>
        <dbReference type="ARBA" id="ARBA00022827"/>
    </source>
</evidence>
<dbReference type="SUPFAM" id="SSF51905">
    <property type="entry name" value="FAD/NAD(P)-binding domain"/>
    <property type="match status" value="1"/>
</dbReference>
<dbReference type="Proteomes" id="UP000000599">
    <property type="component" value="Chromosome B"/>
</dbReference>
<dbReference type="OMA" id="SFYWNIA"/>
<keyword evidence="7" id="KW-1185">Reference proteome</keyword>
<evidence type="ECO:0000313" key="7">
    <source>
        <dbReference type="Proteomes" id="UP000000599"/>
    </source>
</evidence>
<evidence type="ECO:0000256" key="1">
    <source>
        <dbReference type="ARBA" id="ARBA00006442"/>
    </source>
</evidence>
<dbReference type="EMBL" id="CR382134">
    <property type="protein sequence ID" value="CAG85519.2"/>
    <property type="molecule type" value="Genomic_DNA"/>
</dbReference>
<dbReference type="PRINTS" id="PR00368">
    <property type="entry name" value="FADPNR"/>
</dbReference>
<proteinExistence type="inferred from homology"/>
<name>Q6BWA6_DEBHA</name>
<dbReference type="FunCoup" id="Q6BWA6">
    <property type="interactions" value="446"/>
</dbReference>
<protein>
    <submittedName>
        <fullName evidence="6">DEHA2B13068p</fullName>
    </submittedName>
</protein>
<keyword evidence="3" id="KW-0274">FAD</keyword>
<dbReference type="PANTHER" id="PTHR43735">
    <property type="entry name" value="APOPTOSIS-INDUCING FACTOR 1"/>
    <property type="match status" value="1"/>
</dbReference>
<dbReference type="RefSeq" id="XP_457513.2">
    <property type="nucleotide sequence ID" value="XM_457513.2"/>
</dbReference>
<keyword evidence="2" id="KW-0285">Flavoprotein</keyword>
<dbReference type="OrthoDB" id="202203at2759"/>
<dbReference type="PANTHER" id="PTHR43735:SF3">
    <property type="entry name" value="FERROPTOSIS SUPPRESSOR PROTEIN 1"/>
    <property type="match status" value="1"/>
</dbReference>
<dbReference type="InterPro" id="IPR036188">
    <property type="entry name" value="FAD/NAD-bd_sf"/>
</dbReference>
<dbReference type="Gene3D" id="3.50.50.100">
    <property type="match status" value="1"/>
</dbReference>
<feature type="domain" description="FAD/NAD(P)-binding" evidence="5">
    <location>
        <begin position="18"/>
        <end position="300"/>
    </location>
</feature>
<dbReference type="GeneID" id="2913467"/>
<evidence type="ECO:0000259" key="5">
    <source>
        <dbReference type="Pfam" id="PF07992"/>
    </source>
</evidence>
<dbReference type="AlphaFoldDB" id="Q6BWA6"/>
<dbReference type="InterPro" id="IPR023753">
    <property type="entry name" value="FAD/NAD-binding_dom"/>
</dbReference>